<dbReference type="AlphaFoldDB" id="A0A195DLZ3"/>
<accession>A0A195DLZ3</accession>
<dbReference type="EMBL" id="KQ980734">
    <property type="protein sequence ID" value="KYN13898.1"/>
    <property type="molecule type" value="Genomic_DNA"/>
</dbReference>
<name>A0A195DLZ3_9HYME</name>
<evidence type="ECO:0000313" key="1">
    <source>
        <dbReference type="EMBL" id="KYN13898.1"/>
    </source>
</evidence>
<evidence type="ECO:0000313" key="2">
    <source>
        <dbReference type="Proteomes" id="UP000078492"/>
    </source>
</evidence>
<proteinExistence type="predicted"/>
<gene>
    <name evidence="1" type="ORF">ALC57_13972</name>
</gene>
<protein>
    <submittedName>
        <fullName evidence="1">Uncharacterized protein</fullName>
    </submittedName>
</protein>
<keyword evidence="2" id="KW-1185">Reference proteome</keyword>
<dbReference type="Proteomes" id="UP000078492">
    <property type="component" value="Unassembled WGS sequence"/>
</dbReference>
<organism evidence="1 2">
    <name type="scientific">Trachymyrmex cornetzi</name>
    <dbReference type="NCBI Taxonomy" id="471704"/>
    <lineage>
        <taxon>Eukaryota</taxon>
        <taxon>Metazoa</taxon>
        <taxon>Ecdysozoa</taxon>
        <taxon>Arthropoda</taxon>
        <taxon>Hexapoda</taxon>
        <taxon>Insecta</taxon>
        <taxon>Pterygota</taxon>
        <taxon>Neoptera</taxon>
        <taxon>Endopterygota</taxon>
        <taxon>Hymenoptera</taxon>
        <taxon>Apocrita</taxon>
        <taxon>Aculeata</taxon>
        <taxon>Formicoidea</taxon>
        <taxon>Formicidae</taxon>
        <taxon>Myrmicinae</taxon>
        <taxon>Trachymyrmex</taxon>
    </lineage>
</organism>
<sequence>PFHSRKEPQRKRKKTEEEDFVAKMYFTDDIDGSIELDWCLQWKREILGWNDGMAVERVGLYGGGKRNHLLHLEPRSPIRMHSLIFYSTLFYHS</sequence>
<feature type="non-terminal residue" evidence="1">
    <location>
        <position position="1"/>
    </location>
</feature>
<reference evidence="1 2" key="1">
    <citation type="submission" date="2015-09" db="EMBL/GenBank/DDBJ databases">
        <title>Trachymyrmex cornetzi WGS genome.</title>
        <authorList>
            <person name="Nygaard S."/>
            <person name="Hu H."/>
            <person name="Boomsma J."/>
            <person name="Zhang G."/>
        </authorList>
    </citation>
    <scope>NUCLEOTIDE SEQUENCE [LARGE SCALE GENOMIC DNA]</scope>
    <source>
        <strain evidence="1">Tcor2-1</strain>
        <tissue evidence="1">Whole body</tissue>
    </source>
</reference>